<dbReference type="SUPFAM" id="SSF46785">
    <property type="entry name" value="Winged helix' DNA-binding domain"/>
    <property type="match status" value="1"/>
</dbReference>
<dbReference type="InterPro" id="IPR051446">
    <property type="entry name" value="HTH_trans_reg/aminotransferase"/>
</dbReference>
<dbReference type="InterPro" id="IPR015421">
    <property type="entry name" value="PyrdxlP-dep_Trfase_major"/>
</dbReference>
<keyword evidence="8" id="KW-1185">Reference proteome</keyword>
<keyword evidence="4 7" id="KW-0238">DNA-binding</keyword>
<dbReference type="CDD" id="cd07377">
    <property type="entry name" value="WHTH_GntR"/>
    <property type="match status" value="1"/>
</dbReference>
<dbReference type="SUPFAM" id="SSF53383">
    <property type="entry name" value="PLP-dependent transferases"/>
    <property type="match status" value="1"/>
</dbReference>
<dbReference type="Pfam" id="PF00392">
    <property type="entry name" value="GntR"/>
    <property type="match status" value="1"/>
</dbReference>
<proteinExistence type="inferred from homology"/>
<dbReference type="Gene3D" id="1.10.10.10">
    <property type="entry name" value="Winged helix-like DNA-binding domain superfamily/Winged helix DNA-binding domain"/>
    <property type="match status" value="1"/>
</dbReference>
<dbReference type="SMART" id="SM00345">
    <property type="entry name" value="HTH_GNTR"/>
    <property type="match status" value="1"/>
</dbReference>
<dbReference type="InterPro" id="IPR004839">
    <property type="entry name" value="Aminotransferase_I/II_large"/>
</dbReference>
<evidence type="ECO:0000313" key="7">
    <source>
        <dbReference type="EMBL" id="MBB5220258.1"/>
    </source>
</evidence>
<keyword evidence="2" id="KW-0663">Pyridoxal phosphate</keyword>
<dbReference type="InterPro" id="IPR036388">
    <property type="entry name" value="WH-like_DNA-bd_sf"/>
</dbReference>
<dbReference type="InterPro" id="IPR036390">
    <property type="entry name" value="WH_DNA-bd_sf"/>
</dbReference>
<protein>
    <submittedName>
        <fullName evidence="7">DNA-binding transcriptional MocR family regulator</fullName>
    </submittedName>
</protein>
<dbReference type="InterPro" id="IPR015422">
    <property type="entry name" value="PyrdxlP-dep_Trfase_small"/>
</dbReference>
<comment type="similarity">
    <text evidence="1">In the C-terminal section; belongs to the class-I pyridoxal-phosphate-dependent aminotransferase family.</text>
</comment>
<dbReference type="Pfam" id="PF00155">
    <property type="entry name" value="Aminotran_1_2"/>
    <property type="match status" value="1"/>
</dbReference>
<dbReference type="InterPro" id="IPR015424">
    <property type="entry name" value="PyrdxlP-dep_Trfase"/>
</dbReference>
<dbReference type="GO" id="GO:0030170">
    <property type="term" value="F:pyridoxal phosphate binding"/>
    <property type="evidence" value="ECO:0007669"/>
    <property type="project" value="InterPro"/>
</dbReference>
<evidence type="ECO:0000256" key="2">
    <source>
        <dbReference type="ARBA" id="ARBA00022898"/>
    </source>
</evidence>
<dbReference type="GO" id="GO:0003700">
    <property type="term" value="F:DNA-binding transcription factor activity"/>
    <property type="evidence" value="ECO:0007669"/>
    <property type="project" value="InterPro"/>
</dbReference>
<evidence type="ECO:0000256" key="1">
    <source>
        <dbReference type="ARBA" id="ARBA00005384"/>
    </source>
</evidence>
<feature type="domain" description="HTH gntR-type" evidence="6">
    <location>
        <begin position="13"/>
        <end position="81"/>
    </location>
</feature>
<reference evidence="7 8" key="1">
    <citation type="submission" date="2020-08" db="EMBL/GenBank/DDBJ databases">
        <title>Genomic Encyclopedia of Type Strains, Phase IV (KMG-IV): sequencing the most valuable type-strain genomes for metagenomic binning, comparative biology and taxonomic classification.</title>
        <authorList>
            <person name="Goeker M."/>
        </authorList>
    </citation>
    <scope>NUCLEOTIDE SEQUENCE [LARGE SCALE GENOMIC DNA]</scope>
    <source>
        <strain evidence="7 8">DSM 101730</strain>
    </source>
</reference>
<dbReference type="InterPro" id="IPR000524">
    <property type="entry name" value="Tscrpt_reg_HTH_GntR"/>
</dbReference>
<sequence>MLNWSPELAQNGQPRYIEIADAIARDIRAGLLAPGGRLPPQRRLAERLGLDFTTISRAYIEARSRGLVESHVGRGTFVRAEAAPAPVPAADPSRAREQDLAMNLPPEPDDPELLAAMRDGLAATAADLVPLLRYQSPTGAERDRAAALVWLAARGLAPDPDRIAVTPGAHVTMCAILSALAAPGDVLLCEAVTYPGLRSIAAKLRLGLVGLPEDAAGILPDALDAAIRDRAPKALYLNPTLRNPTTHTIPTERRAEIAEVLLRHGLPLVEDDAYGFVPPSPPVPIAALAPSLAWHIGGLAKCIGAGLRLAYTVAPDSRGAYQLGQSIRTLAVMPSAITAALATRWIEDGTADRIRGFIRAEAAARQALAAEVLTGLTFESDPVAFNLWLRLPEGAGRAELMGRMAGRDIGLMPSDAFTVAGPPGEYLRVCLGGAISRERLRDGLLFMSNTLAGQTWLG</sequence>
<gene>
    <name evidence="7" type="ORF">HNP73_000179</name>
</gene>
<dbReference type="GO" id="GO:0003677">
    <property type="term" value="F:DNA binding"/>
    <property type="evidence" value="ECO:0007669"/>
    <property type="project" value="UniProtKB-KW"/>
</dbReference>
<dbReference type="Gene3D" id="3.40.640.10">
    <property type="entry name" value="Type I PLP-dependent aspartate aminotransferase-like (Major domain)"/>
    <property type="match status" value="1"/>
</dbReference>
<dbReference type="PROSITE" id="PS50949">
    <property type="entry name" value="HTH_GNTR"/>
    <property type="match status" value="1"/>
</dbReference>
<organism evidence="7 8">
    <name type="scientific">Amaricoccus macauensis</name>
    <dbReference type="NCBI Taxonomy" id="57001"/>
    <lineage>
        <taxon>Bacteria</taxon>
        <taxon>Pseudomonadati</taxon>
        <taxon>Pseudomonadota</taxon>
        <taxon>Alphaproteobacteria</taxon>
        <taxon>Rhodobacterales</taxon>
        <taxon>Paracoccaceae</taxon>
        <taxon>Amaricoccus</taxon>
    </lineage>
</organism>
<evidence type="ECO:0000313" key="8">
    <source>
        <dbReference type="Proteomes" id="UP000549457"/>
    </source>
</evidence>
<comment type="caution">
    <text evidence="7">The sequence shown here is derived from an EMBL/GenBank/DDBJ whole genome shotgun (WGS) entry which is preliminary data.</text>
</comment>
<keyword evidence="5" id="KW-0804">Transcription</keyword>
<dbReference type="CDD" id="cd00609">
    <property type="entry name" value="AAT_like"/>
    <property type="match status" value="1"/>
</dbReference>
<dbReference type="Gene3D" id="3.90.1150.10">
    <property type="entry name" value="Aspartate Aminotransferase, domain 1"/>
    <property type="match status" value="1"/>
</dbReference>
<dbReference type="PANTHER" id="PTHR46577:SF1">
    <property type="entry name" value="HTH-TYPE TRANSCRIPTIONAL REGULATORY PROTEIN GABR"/>
    <property type="match status" value="1"/>
</dbReference>
<accession>A0A840SJC5</accession>
<dbReference type="PANTHER" id="PTHR46577">
    <property type="entry name" value="HTH-TYPE TRANSCRIPTIONAL REGULATORY PROTEIN GABR"/>
    <property type="match status" value="1"/>
</dbReference>
<dbReference type="Proteomes" id="UP000549457">
    <property type="component" value="Unassembled WGS sequence"/>
</dbReference>
<name>A0A840SJC5_9RHOB</name>
<evidence type="ECO:0000256" key="5">
    <source>
        <dbReference type="ARBA" id="ARBA00023163"/>
    </source>
</evidence>
<keyword evidence="3" id="KW-0805">Transcription regulation</keyword>
<dbReference type="AlphaFoldDB" id="A0A840SJC5"/>
<evidence type="ECO:0000259" key="6">
    <source>
        <dbReference type="PROSITE" id="PS50949"/>
    </source>
</evidence>
<evidence type="ECO:0000256" key="4">
    <source>
        <dbReference type="ARBA" id="ARBA00023125"/>
    </source>
</evidence>
<dbReference type="EMBL" id="JACHFM010000001">
    <property type="protein sequence ID" value="MBB5220258.1"/>
    <property type="molecule type" value="Genomic_DNA"/>
</dbReference>
<evidence type="ECO:0000256" key="3">
    <source>
        <dbReference type="ARBA" id="ARBA00023015"/>
    </source>
</evidence>